<feature type="transmembrane region" description="Helical" evidence="7">
    <location>
        <begin position="6"/>
        <end position="31"/>
    </location>
</feature>
<dbReference type="PANTHER" id="PTHR31585:SF2">
    <property type="entry name" value="FOLATE-BIOPTERIN TRANSPORTER 7-RELATED"/>
    <property type="match status" value="1"/>
</dbReference>
<evidence type="ECO:0000256" key="6">
    <source>
        <dbReference type="ARBA" id="ARBA00023136"/>
    </source>
</evidence>
<dbReference type="OMA" id="SMYTIVF"/>
<evidence type="ECO:0000256" key="2">
    <source>
        <dbReference type="ARBA" id="ARBA00007015"/>
    </source>
</evidence>
<comment type="similarity">
    <text evidence="2">Belongs to the major facilitator superfamily. Folate-biopterin transporter (TC 2.A.71) family.</text>
</comment>
<comment type="subcellular location">
    <subcellularLocation>
        <location evidence="1">Membrane</location>
        <topology evidence="1">Multi-pass membrane protein</topology>
    </subcellularLocation>
</comment>
<dbReference type="CDD" id="cd17484">
    <property type="entry name" value="MFS_FBT"/>
    <property type="match status" value="1"/>
</dbReference>
<evidence type="ECO:0000256" key="5">
    <source>
        <dbReference type="ARBA" id="ARBA00022989"/>
    </source>
</evidence>
<feature type="transmembrane region" description="Helical" evidence="7">
    <location>
        <begin position="89"/>
        <end position="109"/>
    </location>
</feature>
<keyword evidence="9" id="KW-1185">Reference proteome</keyword>
<comment type="caution">
    <text evidence="8">The sequence shown here is derived from an EMBL/GenBank/DDBJ whole genome shotgun (WGS) entry which is preliminary data.</text>
</comment>
<feature type="transmembrane region" description="Helical" evidence="7">
    <location>
        <begin position="308"/>
        <end position="328"/>
    </location>
</feature>
<dbReference type="PANTHER" id="PTHR31585">
    <property type="entry name" value="FOLATE-BIOPTERIN TRANSPORTER 1, CHLOROPLASTIC"/>
    <property type="match status" value="1"/>
</dbReference>
<evidence type="ECO:0000313" key="8">
    <source>
        <dbReference type="EMBL" id="KAH7290285.1"/>
    </source>
</evidence>
<name>A0A8T2R3W1_CERRI</name>
<feature type="transmembrane region" description="Helical" evidence="7">
    <location>
        <begin position="478"/>
        <end position="497"/>
    </location>
</feature>
<feature type="transmembrane region" description="Helical" evidence="7">
    <location>
        <begin position="340"/>
        <end position="358"/>
    </location>
</feature>
<dbReference type="Pfam" id="PF03092">
    <property type="entry name" value="BT1"/>
    <property type="match status" value="1"/>
</dbReference>
<dbReference type="Gene3D" id="1.20.1250.20">
    <property type="entry name" value="MFS general substrate transporter like domains"/>
    <property type="match status" value="1"/>
</dbReference>
<evidence type="ECO:0000313" key="9">
    <source>
        <dbReference type="Proteomes" id="UP000825935"/>
    </source>
</evidence>
<keyword evidence="4 7" id="KW-0812">Transmembrane</keyword>
<evidence type="ECO:0000256" key="1">
    <source>
        <dbReference type="ARBA" id="ARBA00004141"/>
    </source>
</evidence>
<evidence type="ECO:0000256" key="7">
    <source>
        <dbReference type="SAM" id="Phobius"/>
    </source>
</evidence>
<dbReference type="GO" id="GO:0016020">
    <property type="term" value="C:membrane"/>
    <property type="evidence" value="ECO:0007669"/>
    <property type="project" value="UniProtKB-SubCell"/>
</dbReference>
<feature type="transmembrane region" description="Helical" evidence="7">
    <location>
        <begin position="370"/>
        <end position="388"/>
    </location>
</feature>
<keyword evidence="3" id="KW-0813">Transport</keyword>
<dbReference type="EMBL" id="CM035435">
    <property type="protein sequence ID" value="KAH7290285.1"/>
    <property type="molecule type" value="Genomic_DNA"/>
</dbReference>
<dbReference type="OrthoDB" id="1923497at2759"/>
<feature type="transmembrane region" description="Helical" evidence="7">
    <location>
        <begin position="436"/>
        <end position="458"/>
    </location>
</feature>
<dbReference type="InterPro" id="IPR036259">
    <property type="entry name" value="MFS_trans_sf"/>
</dbReference>
<reference evidence="8" key="1">
    <citation type="submission" date="2021-08" db="EMBL/GenBank/DDBJ databases">
        <title>WGS assembly of Ceratopteris richardii.</title>
        <authorList>
            <person name="Marchant D.B."/>
            <person name="Chen G."/>
            <person name="Jenkins J."/>
            <person name="Shu S."/>
            <person name="Leebens-Mack J."/>
            <person name="Grimwood J."/>
            <person name="Schmutz J."/>
            <person name="Soltis P."/>
            <person name="Soltis D."/>
            <person name="Chen Z.-H."/>
        </authorList>
    </citation>
    <scope>NUCLEOTIDE SEQUENCE</scope>
    <source>
        <strain evidence="8">Whitten #5841</strain>
        <tissue evidence="8">Leaf</tissue>
    </source>
</reference>
<evidence type="ECO:0000256" key="4">
    <source>
        <dbReference type="ARBA" id="ARBA00022692"/>
    </source>
</evidence>
<keyword evidence="6 7" id="KW-0472">Membrane</keyword>
<protein>
    <submittedName>
        <fullName evidence="8">Uncharacterized protein</fullName>
    </submittedName>
</protein>
<feature type="transmembrane region" description="Helical" evidence="7">
    <location>
        <begin position="157"/>
        <end position="178"/>
    </location>
</feature>
<dbReference type="NCBIfam" id="TIGR00788">
    <property type="entry name" value="fbt"/>
    <property type="match status" value="1"/>
</dbReference>
<evidence type="ECO:0000256" key="3">
    <source>
        <dbReference type="ARBA" id="ARBA00022448"/>
    </source>
</evidence>
<keyword evidence="5 7" id="KW-1133">Transmembrane helix</keyword>
<organism evidence="8 9">
    <name type="scientific">Ceratopteris richardii</name>
    <name type="common">Triangle waterfern</name>
    <dbReference type="NCBI Taxonomy" id="49495"/>
    <lineage>
        <taxon>Eukaryota</taxon>
        <taxon>Viridiplantae</taxon>
        <taxon>Streptophyta</taxon>
        <taxon>Embryophyta</taxon>
        <taxon>Tracheophyta</taxon>
        <taxon>Polypodiopsida</taxon>
        <taxon>Polypodiidae</taxon>
        <taxon>Polypodiales</taxon>
        <taxon>Pteridineae</taxon>
        <taxon>Pteridaceae</taxon>
        <taxon>Parkerioideae</taxon>
        <taxon>Ceratopteris</taxon>
    </lineage>
</organism>
<sequence>MKKMDMFSWVTSLGRIHGASFMLLIGLGYWVQGFRSFPWITVNFYLKDSLSVNPGTLQIVQNTVNLPMVAKPVYGIVSDAVYIRGAHRIPYLVIGGCLQAISWGLISFMPEHGASIVLVTVLLALSNLGASLAEVVNDALVAECAKKKKTTGELQSFAWFSTAAGGVLGSLIATLALSRVEYRNIFGIFGTIVLFHIGKSIAFNEGALGLWSPHLLNGTAGTQDQFSSELGLNTEIWASIKSHAHESQGMYTLERSENGYKPAVLKVENSDHLAVDGFSEKVHHRGGMKQQLVDLVWLLQQREIMYPLSWFVASYAMIPTLALTVFFYQTEHLKVDPAVIGIARLIGQLGLMGGSVLYSRYLKNIPMRKLLTYVQVLLFTCMLFDIILVKRLNILIGIPDSVMVLGMSAYVDAINQFKVLPFAILLGQLCPAGKEGALLAAFMSMQCLATIVSGYLGVSLTSALHISAHDFSKLPLGIVIQAFAALIPLFWISFIPAGHKISSSHQTEECKEF</sequence>
<feature type="transmembrane region" description="Helical" evidence="7">
    <location>
        <begin position="115"/>
        <end position="136"/>
    </location>
</feature>
<dbReference type="InterPro" id="IPR039309">
    <property type="entry name" value="BT1"/>
</dbReference>
<dbReference type="Proteomes" id="UP000825935">
    <property type="component" value="Chromosome 30"/>
</dbReference>
<dbReference type="SUPFAM" id="SSF103473">
    <property type="entry name" value="MFS general substrate transporter"/>
    <property type="match status" value="1"/>
</dbReference>
<gene>
    <name evidence="8" type="ORF">KP509_30G040800</name>
</gene>
<dbReference type="AlphaFoldDB" id="A0A8T2R3W1"/>
<accession>A0A8T2R3W1</accession>
<proteinExistence type="inferred from homology"/>
<feature type="transmembrane region" description="Helical" evidence="7">
    <location>
        <begin position="394"/>
        <end position="415"/>
    </location>
</feature>
<dbReference type="InterPro" id="IPR004324">
    <property type="entry name" value="FBT"/>
</dbReference>